<comment type="similarity">
    <text evidence="1">Belongs to the ComF/GntX family.</text>
</comment>
<accession>A0A9Q6RZX5</accession>
<dbReference type="InterPro" id="IPR029057">
    <property type="entry name" value="PRTase-like"/>
</dbReference>
<dbReference type="PANTHER" id="PTHR47505">
    <property type="entry name" value="DNA UTILIZATION PROTEIN YHGH"/>
    <property type="match status" value="1"/>
</dbReference>
<evidence type="ECO:0000313" key="6">
    <source>
        <dbReference type="Proteomes" id="UP001462961"/>
    </source>
</evidence>
<dbReference type="GO" id="GO:0016787">
    <property type="term" value="F:hydrolase activity"/>
    <property type="evidence" value="ECO:0007669"/>
    <property type="project" value="UniProtKB-KW"/>
</dbReference>
<dbReference type="Pfam" id="PF00156">
    <property type="entry name" value="Pribosyltran"/>
    <property type="match status" value="1"/>
</dbReference>
<dbReference type="RefSeq" id="WP_107200726.1">
    <property type="nucleotide sequence ID" value="NZ_CP015958.1"/>
</dbReference>
<dbReference type="CDD" id="cd06223">
    <property type="entry name" value="PRTases_typeI"/>
    <property type="match status" value="1"/>
</dbReference>
<dbReference type="InterPro" id="IPR023214">
    <property type="entry name" value="HAD_sf"/>
</dbReference>
<dbReference type="Gene3D" id="3.40.50.1000">
    <property type="entry name" value="HAD superfamily/HAD-like"/>
    <property type="match status" value="1"/>
</dbReference>
<feature type="domain" description="Phosphoribosyltransferase" evidence="2">
    <location>
        <begin position="372"/>
        <end position="426"/>
    </location>
</feature>
<dbReference type="EMBL" id="CP015958">
    <property type="protein sequence ID" value="QLB62247.1"/>
    <property type="molecule type" value="Genomic_DNA"/>
</dbReference>
<name>A0A9Q6RZX5_9BURK</name>
<reference evidence="4" key="2">
    <citation type="submission" date="2016-06" db="EMBL/GenBank/DDBJ databases">
        <authorList>
            <person name="Huang P."/>
            <person name="Jiang X."/>
            <person name="Liu X."/>
        </authorList>
    </citation>
    <scope>NUCLEOTIDE SEQUENCE</scope>
    <source>
        <strain evidence="4">852011</strain>
    </source>
</reference>
<reference evidence="3 6" key="3">
    <citation type="submission" date="2024-01" db="EMBL/GenBank/DDBJ databases">
        <title>The diversity of rhizobia nodulating Mimosa spp. in eleven states of Brazil covering several biomes is determined by host plant, location, and edaphic factors.</title>
        <authorList>
            <person name="Rouws L."/>
            <person name="Barauna A."/>
            <person name="Beukes C."/>
            <person name="De Faria S.M."/>
            <person name="Gross E."/>
            <person name="Dos Reis Junior F.B."/>
            <person name="Simon M."/>
            <person name="Maluk M."/>
            <person name="Odee D.W."/>
            <person name="Kenicer G."/>
            <person name="Young J.P.W."/>
            <person name="Reis V.M."/>
            <person name="Zilli J."/>
            <person name="James E.K."/>
        </authorList>
    </citation>
    <scope>NUCLEOTIDE SEQUENCE [LARGE SCALE GENOMIC DNA]</scope>
    <source>
        <strain evidence="3 6">JHI1651</strain>
    </source>
</reference>
<dbReference type="AlphaFoldDB" id="A0A9Q6RZX5"/>
<keyword evidence="6" id="KW-1185">Reference proteome</keyword>
<dbReference type="Pfam" id="PF00702">
    <property type="entry name" value="Hydrolase"/>
    <property type="match status" value="1"/>
</dbReference>
<sequence>MIDLCLFDFDNTLLKTDDLWDIRLKGKDKLRNGKAEAEYAEELRRRIGDLQRRLIFTEEELFSLRKRFPSTRFGLFTRAPAAYIWVVDNMAYPSFFWDTAICYESIDNGLFKPHGYGIQAAMNELNVKDSYKVVMVGDDAADIRSAYNAGCYAVLDKRSWPRMLDQNKHWRAIELIPDGVIDSADDLSDFLANPQYHAPILEYHTTDGCLNDERLFDRGMRYEPIMHFFPPEVGQPQKSYEIICAARHFSAYRSLDARRHWHTLTDEIHRYKTGTEFPDYWCTTVYSFVTRSFPTLAQEWRDPVTITAIPSREGREPRLQHFVNQCQTYWVNLSSFRPDALQANNNLLFYDKGARSHSGERLSREERFANVRDHLHVRHPTEVAGKDIIVIDDVVTTGASLMYAKAKLQDAGARSVHLLALAKNVSDVLRS</sequence>
<dbReference type="CDD" id="cd01427">
    <property type="entry name" value="HAD_like"/>
    <property type="match status" value="1"/>
</dbReference>
<dbReference type="PANTHER" id="PTHR47505:SF1">
    <property type="entry name" value="DNA UTILIZATION PROTEIN YHGH"/>
    <property type="match status" value="1"/>
</dbReference>
<evidence type="ECO:0000259" key="2">
    <source>
        <dbReference type="Pfam" id="PF00156"/>
    </source>
</evidence>
<keyword evidence="3" id="KW-0378">Hydrolase</keyword>
<dbReference type="Proteomes" id="UP001462961">
    <property type="component" value="Unassembled WGS sequence"/>
</dbReference>
<dbReference type="Gene3D" id="3.40.50.2020">
    <property type="match status" value="1"/>
</dbReference>
<reference evidence="4 5" key="1">
    <citation type="journal article" date="2014" name="Genome Announc.">
        <title>Draft Genome Sequence of the Haloacid-Degrading Burkholderia caribensis Strain MBA4.</title>
        <authorList>
            <person name="Pan Y."/>
            <person name="Kong K.F."/>
            <person name="Tsang J.S."/>
        </authorList>
    </citation>
    <scope>NUCLEOTIDE SEQUENCE [LARGE SCALE GENOMIC DNA]</scope>
    <source>
        <strain evidence="4 5">852011</strain>
    </source>
</reference>
<evidence type="ECO:0000256" key="1">
    <source>
        <dbReference type="ARBA" id="ARBA00008007"/>
    </source>
</evidence>
<proteinExistence type="inferred from homology"/>
<protein>
    <submittedName>
        <fullName evidence="3">HAD family hydrolase</fullName>
    </submittedName>
</protein>
<dbReference type="InterPro" id="IPR000836">
    <property type="entry name" value="PRTase_dom"/>
</dbReference>
<evidence type="ECO:0000313" key="4">
    <source>
        <dbReference type="EMBL" id="QLB62247.1"/>
    </source>
</evidence>
<gene>
    <name evidence="4" type="ORF">A9O66_07555</name>
    <name evidence="3" type="ORF">VOI32_00810</name>
</gene>
<dbReference type="InterPro" id="IPR051910">
    <property type="entry name" value="ComF/GntX_DNA_util-trans"/>
</dbReference>
<dbReference type="SUPFAM" id="SSF56784">
    <property type="entry name" value="HAD-like"/>
    <property type="match status" value="1"/>
</dbReference>
<dbReference type="EMBL" id="JAYLVJ010000001">
    <property type="protein sequence ID" value="MEO1752470.1"/>
    <property type="molecule type" value="Genomic_DNA"/>
</dbReference>
<dbReference type="InterPro" id="IPR036412">
    <property type="entry name" value="HAD-like_sf"/>
</dbReference>
<evidence type="ECO:0000313" key="5">
    <source>
        <dbReference type="Proteomes" id="UP000509548"/>
    </source>
</evidence>
<evidence type="ECO:0000313" key="3">
    <source>
        <dbReference type="EMBL" id="MEO1752470.1"/>
    </source>
</evidence>
<organism evidence="4 5">
    <name type="scientific">Paraburkholderia caribensis</name>
    <dbReference type="NCBI Taxonomy" id="75105"/>
    <lineage>
        <taxon>Bacteria</taxon>
        <taxon>Pseudomonadati</taxon>
        <taxon>Pseudomonadota</taxon>
        <taxon>Betaproteobacteria</taxon>
        <taxon>Burkholderiales</taxon>
        <taxon>Burkholderiaceae</taxon>
        <taxon>Paraburkholderia</taxon>
    </lineage>
</organism>
<dbReference type="Proteomes" id="UP000509548">
    <property type="component" value="Chromosome 1"/>
</dbReference>
<dbReference type="SUPFAM" id="SSF53271">
    <property type="entry name" value="PRTase-like"/>
    <property type="match status" value="1"/>
</dbReference>